<keyword evidence="4" id="KW-0255">Endonuclease</keyword>
<comment type="similarity">
    <text evidence="1">Belongs to the HicA mRNA interferase family.</text>
</comment>
<evidence type="ECO:0000256" key="4">
    <source>
        <dbReference type="ARBA" id="ARBA00022759"/>
    </source>
</evidence>
<keyword evidence="2" id="KW-1277">Toxin-antitoxin system</keyword>
<dbReference type="Proteomes" id="UP000198226">
    <property type="component" value="Chromosome I"/>
</dbReference>
<keyword evidence="6" id="KW-0694">RNA-binding</keyword>
<dbReference type="GO" id="GO:0003729">
    <property type="term" value="F:mRNA binding"/>
    <property type="evidence" value="ECO:0007669"/>
    <property type="project" value="InterPro"/>
</dbReference>
<evidence type="ECO:0000256" key="7">
    <source>
        <dbReference type="ARBA" id="ARBA00023016"/>
    </source>
</evidence>
<proteinExistence type="inferred from homology"/>
<evidence type="ECO:0000256" key="2">
    <source>
        <dbReference type="ARBA" id="ARBA00022649"/>
    </source>
</evidence>
<evidence type="ECO:0000313" key="9">
    <source>
        <dbReference type="Proteomes" id="UP000198226"/>
    </source>
</evidence>
<dbReference type="GO" id="GO:0004519">
    <property type="term" value="F:endonuclease activity"/>
    <property type="evidence" value="ECO:0007669"/>
    <property type="project" value="UniProtKB-KW"/>
</dbReference>
<dbReference type="SUPFAM" id="SSF54786">
    <property type="entry name" value="YcfA/nrd intein domain"/>
    <property type="match status" value="1"/>
</dbReference>
<reference evidence="9" key="1">
    <citation type="submission" date="2016-06" db="EMBL/GenBank/DDBJ databases">
        <authorList>
            <person name="Varghese N."/>
            <person name="Submissions Spin"/>
        </authorList>
    </citation>
    <scope>NUCLEOTIDE SEQUENCE [LARGE SCALE GENOMIC DNA]</scope>
    <source>
        <strain evidence="9">DSM 44983</strain>
    </source>
</reference>
<dbReference type="Pfam" id="PF07927">
    <property type="entry name" value="HicA_toxin"/>
    <property type="match status" value="1"/>
</dbReference>
<dbReference type="GO" id="GO:0016787">
    <property type="term" value="F:hydrolase activity"/>
    <property type="evidence" value="ECO:0007669"/>
    <property type="project" value="UniProtKB-KW"/>
</dbReference>
<gene>
    <name evidence="8" type="ORF">GA0070623_5148</name>
</gene>
<dbReference type="Gene3D" id="3.30.920.30">
    <property type="entry name" value="Hypothetical protein"/>
    <property type="match status" value="1"/>
</dbReference>
<keyword evidence="9" id="KW-1185">Reference proteome</keyword>
<dbReference type="InterPro" id="IPR038570">
    <property type="entry name" value="HicA_sf"/>
</dbReference>
<organism evidence="8 9">
    <name type="scientific">Micromonospora rifamycinica</name>
    <dbReference type="NCBI Taxonomy" id="291594"/>
    <lineage>
        <taxon>Bacteria</taxon>
        <taxon>Bacillati</taxon>
        <taxon>Actinomycetota</taxon>
        <taxon>Actinomycetes</taxon>
        <taxon>Micromonosporales</taxon>
        <taxon>Micromonosporaceae</taxon>
        <taxon>Micromonospora</taxon>
    </lineage>
</organism>
<evidence type="ECO:0000256" key="1">
    <source>
        <dbReference type="ARBA" id="ARBA00006620"/>
    </source>
</evidence>
<keyword evidence="5" id="KW-0378">Hydrolase</keyword>
<keyword evidence="3" id="KW-0540">Nuclease</keyword>
<evidence type="ECO:0000256" key="6">
    <source>
        <dbReference type="ARBA" id="ARBA00022884"/>
    </source>
</evidence>
<dbReference type="AlphaFoldDB" id="A0A125Q1M0"/>
<evidence type="ECO:0000256" key="5">
    <source>
        <dbReference type="ARBA" id="ARBA00022801"/>
    </source>
</evidence>
<evidence type="ECO:0000256" key="3">
    <source>
        <dbReference type="ARBA" id="ARBA00022722"/>
    </source>
</evidence>
<accession>A0A125Q1M0</accession>
<evidence type="ECO:0000313" key="8">
    <source>
        <dbReference type="EMBL" id="SCG80642.1"/>
    </source>
</evidence>
<dbReference type="InterPro" id="IPR012933">
    <property type="entry name" value="HicA_mRNA_interferase"/>
</dbReference>
<name>A0A125Q1M0_9ACTN</name>
<dbReference type="EMBL" id="LT607752">
    <property type="protein sequence ID" value="SCG80642.1"/>
    <property type="molecule type" value="Genomic_DNA"/>
</dbReference>
<keyword evidence="7" id="KW-0346">Stress response</keyword>
<protein>
    <submittedName>
        <fullName evidence="8">mRNA interferase HicA</fullName>
    </submittedName>
</protein>
<dbReference type="RefSeq" id="WP_067306743.1">
    <property type="nucleotide sequence ID" value="NZ_LRMV01000045.1"/>
</dbReference>
<sequence length="63" mass="7093">MKRADLIMKIGKAAANAGIGFDLIREGSHHSIYRYGSQHVVIPRHREINELTARGILRDLGLR</sequence>
<dbReference type="OrthoDB" id="3432003at2"/>